<protein>
    <submittedName>
        <fullName evidence="1">Uncharacterized protein</fullName>
    </submittedName>
</protein>
<dbReference type="Proteomes" id="UP000189681">
    <property type="component" value="Unassembled WGS sequence"/>
</dbReference>
<evidence type="ECO:0000313" key="1">
    <source>
        <dbReference type="EMBL" id="OOP56126.1"/>
    </source>
</evidence>
<name>A0A1V4ASR5_9BACT</name>
<reference evidence="1 2" key="1">
    <citation type="journal article" date="2017" name="Water Res.">
        <title>Discovery and metagenomic analysis of an anammox bacterial enrichment related to Candidatus "Brocadia caroliniensis" in a full-scale glycerol-fed nitritation-denitritation separate centrate treatment process.</title>
        <authorList>
            <person name="Park H."/>
            <person name="Brotto A.C."/>
            <person name="van Loosdrecht M.C."/>
            <person name="Chandran K."/>
        </authorList>
    </citation>
    <scope>NUCLEOTIDE SEQUENCE [LARGE SCALE GENOMIC DNA]</scope>
    <source>
        <strain evidence="1">26THWARD</strain>
    </source>
</reference>
<organism evidence="1 2">
    <name type="scientific">Candidatus Brocadia carolinensis</name>
    <dbReference type="NCBI Taxonomy" id="1004156"/>
    <lineage>
        <taxon>Bacteria</taxon>
        <taxon>Pseudomonadati</taxon>
        <taxon>Planctomycetota</taxon>
        <taxon>Candidatus Brocadiia</taxon>
        <taxon>Candidatus Brocadiales</taxon>
        <taxon>Candidatus Brocadiaceae</taxon>
        <taxon>Candidatus Brocadia</taxon>
    </lineage>
</organism>
<gene>
    <name evidence="1" type="ORF">AYP45_10935</name>
</gene>
<dbReference type="EMBL" id="AYTS01000098">
    <property type="protein sequence ID" value="OOP56126.1"/>
    <property type="molecule type" value="Genomic_DNA"/>
</dbReference>
<dbReference type="STRING" id="1004156.AYP45_10935"/>
<accession>A0A1V4ASR5</accession>
<proteinExistence type="predicted"/>
<sequence>MPPLGDHFKSSKERTGNAYEELHHWIDDNKTNAPEIHDLAKIHENIAYVREQWGEAAVQEFVLHIKEDLEHRLKENLQYFGLFK</sequence>
<comment type="caution">
    <text evidence="1">The sequence shown here is derived from an EMBL/GenBank/DDBJ whole genome shotgun (WGS) entry which is preliminary data.</text>
</comment>
<evidence type="ECO:0000313" key="2">
    <source>
        <dbReference type="Proteomes" id="UP000189681"/>
    </source>
</evidence>
<dbReference type="AlphaFoldDB" id="A0A1V4ASR5"/>